<dbReference type="OMA" id="NWRIATG"/>
<dbReference type="SUPFAM" id="SSF51905">
    <property type="entry name" value="FAD/NAD(P)-binding domain"/>
    <property type="match status" value="1"/>
</dbReference>
<dbReference type="OrthoDB" id="269227at2759"/>
<dbReference type="PROSITE" id="PS00623">
    <property type="entry name" value="GMC_OXRED_1"/>
    <property type="match status" value="1"/>
</dbReference>
<evidence type="ECO:0000313" key="5">
    <source>
        <dbReference type="Proteomes" id="UP000756132"/>
    </source>
</evidence>
<name>A0A9Q8UTN6_PASFU</name>
<reference evidence="4" key="2">
    <citation type="journal article" date="2022" name="Microb. Genom.">
        <title>A chromosome-scale genome assembly of the tomato pathogen Cladosporium fulvum reveals a compartmentalized genome architecture and the presence of a dispensable chromosome.</title>
        <authorList>
            <person name="Zaccaron A.Z."/>
            <person name="Chen L.H."/>
            <person name="Samaras A."/>
            <person name="Stergiopoulos I."/>
        </authorList>
    </citation>
    <scope>NUCLEOTIDE SEQUENCE</scope>
    <source>
        <strain evidence="4">Race5_Kim</strain>
    </source>
</reference>
<feature type="domain" description="Glucose-methanol-choline oxidoreductase N-terminal" evidence="3">
    <location>
        <begin position="84"/>
        <end position="107"/>
    </location>
</feature>
<reference evidence="4" key="1">
    <citation type="submission" date="2021-12" db="EMBL/GenBank/DDBJ databases">
        <authorList>
            <person name="Zaccaron A."/>
            <person name="Stergiopoulos I."/>
        </authorList>
    </citation>
    <scope>NUCLEOTIDE SEQUENCE</scope>
    <source>
        <strain evidence="4">Race5_Kim</strain>
    </source>
</reference>
<keyword evidence="5" id="KW-1185">Reference proteome</keyword>
<dbReference type="EMBL" id="CP090171">
    <property type="protein sequence ID" value="UJO22000.1"/>
    <property type="molecule type" value="Genomic_DNA"/>
</dbReference>
<dbReference type="Gene3D" id="3.50.50.60">
    <property type="entry name" value="FAD/NAD(P)-binding domain"/>
    <property type="match status" value="1"/>
</dbReference>
<gene>
    <name evidence="4" type="ORF">CLAFUR5_09330</name>
</gene>
<keyword evidence="2" id="KW-0274">FAD</keyword>
<evidence type="ECO:0000256" key="2">
    <source>
        <dbReference type="RuleBase" id="RU003968"/>
    </source>
</evidence>
<evidence type="ECO:0000256" key="1">
    <source>
        <dbReference type="ARBA" id="ARBA00010790"/>
    </source>
</evidence>
<dbReference type="RefSeq" id="XP_047766366.1">
    <property type="nucleotide sequence ID" value="XM_047908478.1"/>
</dbReference>
<dbReference type="AlphaFoldDB" id="A0A9Q8UTN6"/>
<dbReference type="KEGG" id="ffu:CLAFUR5_09330"/>
<evidence type="ECO:0000313" key="4">
    <source>
        <dbReference type="EMBL" id="UJO22000.1"/>
    </source>
</evidence>
<comment type="similarity">
    <text evidence="1 2">Belongs to the GMC oxidoreductase family.</text>
</comment>
<sequence>MATRTEYDYIIAGGGLCGCVVASRLIQAFSDRSVALVETGPDSRGNPTVLSPATAWALPADYYQNYLTQPQKPLNNRSLDLKTGRVLGGGSAVNYGGWTRGDRSGYDEWAKLVGDDRGTSTSCAVWRS</sequence>
<dbReference type="GO" id="GO:0016614">
    <property type="term" value="F:oxidoreductase activity, acting on CH-OH group of donors"/>
    <property type="evidence" value="ECO:0007669"/>
    <property type="project" value="InterPro"/>
</dbReference>
<dbReference type="PROSITE" id="PS51257">
    <property type="entry name" value="PROKAR_LIPOPROTEIN"/>
    <property type="match status" value="1"/>
</dbReference>
<dbReference type="GO" id="GO:0050660">
    <property type="term" value="F:flavin adenine dinucleotide binding"/>
    <property type="evidence" value="ECO:0007669"/>
    <property type="project" value="InterPro"/>
</dbReference>
<evidence type="ECO:0000259" key="3">
    <source>
        <dbReference type="PROSITE" id="PS00623"/>
    </source>
</evidence>
<protein>
    <submittedName>
        <fullName evidence="4">GMC-type oxidoreductase acuG</fullName>
    </submittedName>
</protein>
<dbReference type="Gene3D" id="3.30.560.10">
    <property type="entry name" value="Glucose Oxidase, domain 3"/>
    <property type="match status" value="1"/>
</dbReference>
<dbReference type="PANTHER" id="PTHR11552:SF123">
    <property type="entry name" value="GMC OXIDOREDUCTASE (AFU_ORTHOLOGUE AFUA_2G01770)-RELATED"/>
    <property type="match status" value="1"/>
</dbReference>
<accession>A0A9Q8UTN6</accession>
<keyword evidence="2" id="KW-0285">Flavoprotein</keyword>
<organism evidence="4 5">
    <name type="scientific">Passalora fulva</name>
    <name type="common">Tomato leaf mold</name>
    <name type="synonym">Cladosporium fulvum</name>
    <dbReference type="NCBI Taxonomy" id="5499"/>
    <lineage>
        <taxon>Eukaryota</taxon>
        <taxon>Fungi</taxon>
        <taxon>Dikarya</taxon>
        <taxon>Ascomycota</taxon>
        <taxon>Pezizomycotina</taxon>
        <taxon>Dothideomycetes</taxon>
        <taxon>Dothideomycetidae</taxon>
        <taxon>Mycosphaerellales</taxon>
        <taxon>Mycosphaerellaceae</taxon>
        <taxon>Fulvia</taxon>
    </lineage>
</organism>
<dbReference type="InterPro" id="IPR000172">
    <property type="entry name" value="GMC_OxRdtase_N"/>
</dbReference>
<dbReference type="Proteomes" id="UP000756132">
    <property type="component" value="Chromosome 9"/>
</dbReference>
<dbReference type="InterPro" id="IPR012132">
    <property type="entry name" value="GMC_OxRdtase"/>
</dbReference>
<dbReference type="Pfam" id="PF00732">
    <property type="entry name" value="GMC_oxred_N"/>
    <property type="match status" value="1"/>
</dbReference>
<dbReference type="PANTHER" id="PTHR11552">
    <property type="entry name" value="GLUCOSE-METHANOL-CHOLINE GMC OXIDOREDUCTASE"/>
    <property type="match status" value="1"/>
</dbReference>
<dbReference type="GeneID" id="71989208"/>
<proteinExistence type="inferred from homology"/>
<dbReference type="InterPro" id="IPR036188">
    <property type="entry name" value="FAD/NAD-bd_sf"/>
</dbReference>